<evidence type="ECO:0000313" key="7">
    <source>
        <dbReference type="Proteomes" id="UP000261704"/>
    </source>
</evidence>
<dbReference type="GO" id="GO:0043565">
    <property type="term" value="F:sequence-specific DNA binding"/>
    <property type="evidence" value="ECO:0007669"/>
    <property type="project" value="InterPro"/>
</dbReference>
<keyword evidence="4" id="KW-0804">Transcription</keyword>
<evidence type="ECO:0000256" key="4">
    <source>
        <dbReference type="ARBA" id="ARBA00023163"/>
    </source>
</evidence>
<dbReference type="InterPro" id="IPR036388">
    <property type="entry name" value="WH-like_DNA-bd_sf"/>
</dbReference>
<sequence>MPEIDAKSDEILRALQRDGRISNIDLAERVALSPSACLRRVQELERRGVIKGYRAVVDREKLGNGFCAYVAVGLSDHTKKSQEAFERSMALAPQVRECHNVAGVYEYLLRVEVPDLASYKTFHTDILGTVPQVNSITSYVVMGSPKDERA</sequence>
<evidence type="ECO:0000259" key="5">
    <source>
        <dbReference type="PROSITE" id="PS50956"/>
    </source>
</evidence>
<dbReference type="InterPro" id="IPR011991">
    <property type="entry name" value="ArsR-like_HTH"/>
</dbReference>
<dbReference type="PANTHER" id="PTHR30154:SF0">
    <property type="entry name" value="LEUCINE-RESPONSIVE REGULATORY PROTEIN"/>
    <property type="match status" value="1"/>
</dbReference>
<dbReference type="AlphaFoldDB" id="A0A347UHG7"/>
<dbReference type="GO" id="GO:0043201">
    <property type="term" value="P:response to L-leucine"/>
    <property type="evidence" value="ECO:0007669"/>
    <property type="project" value="TreeGrafter"/>
</dbReference>
<keyword evidence="7" id="KW-1185">Reference proteome</keyword>
<dbReference type="InterPro" id="IPR019888">
    <property type="entry name" value="Tscrpt_reg_AsnC-like"/>
</dbReference>
<dbReference type="InterPro" id="IPR019887">
    <property type="entry name" value="Tscrpt_reg_AsnC/Lrp_C"/>
</dbReference>
<evidence type="ECO:0000313" key="6">
    <source>
        <dbReference type="EMBL" id="AXX98295.1"/>
    </source>
</evidence>
<dbReference type="PROSITE" id="PS00519">
    <property type="entry name" value="HTH_ASNC_1"/>
    <property type="match status" value="1"/>
</dbReference>
<dbReference type="InterPro" id="IPR019885">
    <property type="entry name" value="Tscrpt_reg_HTH_AsnC-type_CS"/>
</dbReference>
<dbReference type="RefSeq" id="WP_118942951.1">
    <property type="nucleotide sequence ID" value="NZ_CP032125.1"/>
</dbReference>
<dbReference type="SUPFAM" id="SSF46785">
    <property type="entry name" value="Winged helix' DNA-binding domain"/>
    <property type="match status" value="1"/>
</dbReference>
<dbReference type="GO" id="GO:0005829">
    <property type="term" value="C:cytosol"/>
    <property type="evidence" value="ECO:0007669"/>
    <property type="project" value="TreeGrafter"/>
</dbReference>
<name>A0A347UHG7_9RHOB</name>
<evidence type="ECO:0000256" key="2">
    <source>
        <dbReference type="ARBA" id="ARBA00023125"/>
    </source>
</evidence>
<dbReference type="PRINTS" id="PR00033">
    <property type="entry name" value="HTHASNC"/>
</dbReference>
<reference evidence="6 7" key="1">
    <citation type="submission" date="2018-09" db="EMBL/GenBank/DDBJ databases">
        <title>Profundibacter amoris BAR1 gen. nov., sp. nov., a new member of the Roseobacter clade isolated at Lokis Castle Vent Field on the Arctic Mid-Oceanic Ridge.</title>
        <authorList>
            <person name="Le Moine Bauer S."/>
            <person name="Sjoeberg A.G."/>
            <person name="L'Haridon S."/>
            <person name="Stokke R."/>
            <person name="Roalkvam I."/>
            <person name="Steen I.H."/>
            <person name="Dahle H."/>
        </authorList>
    </citation>
    <scope>NUCLEOTIDE SEQUENCE [LARGE SCALE GENOMIC DNA]</scope>
    <source>
        <strain evidence="6 7">BAR1</strain>
    </source>
</reference>
<dbReference type="EMBL" id="CP032125">
    <property type="protein sequence ID" value="AXX98295.1"/>
    <property type="molecule type" value="Genomic_DNA"/>
</dbReference>
<evidence type="ECO:0000256" key="3">
    <source>
        <dbReference type="ARBA" id="ARBA00023159"/>
    </source>
</evidence>
<dbReference type="CDD" id="cd00090">
    <property type="entry name" value="HTH_ARSR"/>
    <property type="match status" value="1"/>
</dbReference>
<dbReference type="Gene3D" id="3.30.70.920">
    <property type="match status" value="1"/>
</dbReference>
<proteinExistence type="predicted"/>
<dbReference type="Pfam" id="PF01037">
    <property type="entry name" value="AsnC_trans_reg"/>
    <property type="match status" value="1"/>
</dbReference>
<dbReference type="SMART" id="SM00344">
    <property type="entry name" value="HTH_ASNC"/>
    <property type="match status" value="1"/>
</dbReference>
<dbReference type="InterPro" id="IPR036390">
    <property type="entry name" value="WH_DNA-bd_sf"/>
</dbReference>
<dbReference type="Pfam" id="PF13412">
    <property type="entry name" value="HTH_24"/>
    <property type="match status" value="1"/>
</dbReference>
<feature type="domain" description="HTH asnC-type" evidence="5">
    <location>
        <begin position="4"/>
        <end position="65"/>
    </location>
</feature>
<dbReference type="Proteomes" id="UP000261704">
    <property type="component" value="Chromosome"/>
</dbReference>
<dbReference type="PANTHER" id="PTHR30154">
    <property type="entry name" value="LEUCINE-RESPONSIVE REGULATORY PROTEIN"/>
    <property type="match status" value="1"/>
</dbReference>
<dbReference type="OrthoDB" id="9802341at2"/>
<dbReference type="SUPFAM" id="SSF54909">
    <property type="entry name" value="Dimeric alpha+beta barrel"/>
    <property type="match status" value="1"/>
</dbReference>
<gene>
    <name evidence="6" type="ORF">BAR1_10355</name>
</gene>
<dbReference type="KEGG" id="pamo:BAR1_10355"/>
<evidence type="ECO:0000256" key="1">
    <source>
        <dbReference type="ARBA" id="ARBA00023015"/>
    </source>
</evidence>
<keyword evidence="2" id="KW-0238">DNA-binding</keyword>
<dbReference type="PROSITE" id="PS50956">
    <property type="entry name" value="HTH_ASNC_2"/>
    <property type="match status" value="1"/>
</dbReference>
<dbReference type="InterPro" id="IPR000485">
    <property type="entry name" value="AsnC-type_HTH_dom"/>
</dbReference>
<dbReference type="Gene3D" id="1.10.10.10">
    <property type="entry name" value="Winged helix-like DNA-binding domain superfamily/Winged helix DNA-binding domain"/>
    <property type="match status" value="1"/>
</dbReference>
<dbReference type="GO" id="GO:0006355">
    <property type="term" value="P:regulation of DNA-templated transcription"/>
    <property type="evidence" value="ECO:0007669"/>
    <property type="project" value="UniProtKB-ARBA"/>
</dbReference>
<dbReference type="InterPro" id="IPR011008">
    <property type="entry name" value="Dimeric_a/b-barrel"/>
</dbReference>
<keyword evidence="3" id="KW-0010">Activator</keyword>
<dbReference type="GO" id="GO:0006524">
    <property type="term" value="P:alanine catabolic process"/>
    <property type="evidence" value="ECO:0007669"/>
    <property type="project" value="TreeGrafter"/>
</dbReference>
<keyword evidence="1" id="KW-0805">Transcription regulation</keyword>
<organism evidence="6 7">
    <name type="scientific">Profundibacter amoris</name>
    <dbReference type="NCBI Taxonomy" id="2171755"/>
    <lineage>
        <taxon>Bacteria</taxon>
        <taxon>Pseudomonadati</taxon>
        <taxon>Pseudomonadota</taxon>
        <taxon>Alphaproteobacteria</taxon>
        <taxon>Rhodobacterales</taxon>
        <taxon>Paracoccaceae</taxon>
        <taxon>Profundibacter</taxon>
    </lineage>
</organism>
<accession>A0A347UHG7</accession>
<protein>
    <submittedName>
        <fullName evidence="6">Lrp/AsnC family transcriptional regulator</fullName>
    </submittedName>
</protein>